<dbReference type="InterPro" id="IPR055170">
    <property type="entry name" value="GFO_IDH_MocA-like_dom"/>
</dbReference>
<dbReference type="PANTHER" id="PTHR43708:SF5">
    <property type="entry name" value="CONSERVED EXPRESSED OXIDOREDUCTASE (EUROFUNG)-RELATED"/>
    <property type="match status" value="1"/>
</dbReference>
<keyword evidence="2" id="KW-0560">Oxidoreductase</keyword>
<reference evidence="5 6" key="1">
    <citation type="submission" date="2018-06" db="EMBL/GenBank/DDBJ databases">
        <title>Complete genome of Desulfovibrio marinus P48SEP.</title>
        <authorList>
            <person name="Crispim J.S."/>
            <person name="Vidigal P.M.P."/>
            <person name="Silva L.C.F."/>
            <person name="Araujo L.C."/>
            <person name="Laguardia C.N."/>
            <person name="Dias R.S."/>
            <person name="Sousa M.P."/>
            <person name="Paula S.O."/>
            <person name="Silva C."/>
        </authorList>
    </citation>
    <scope>NUCLEOTIDE SEQUENCE [LARGE SCALE GENOMIC DNA]</scope>
    <source>
        <strain evidence="5 6">P48SEP</strain>
    </source>
</reference>
<dbReference type="InterPro" id="IPR051317">
    <property type="entry name" value="Gfo/Idh/MocA_oxidoreduct"/>
</dbReference>
<name>A0A6P1ZLS1_9BACT</name>
<accession>A0A6P1ZLS1</accession>
<comment type="similarity">
    <text evidence="1">Belongs to the Gfo/Idh/MocA family.</text>
</comment>
<evidence type="ECO:0000313" key="5">
    <source>
        <dbReference type="EMBL" id="TVM34706.1"/>
    </source>
</evidence>
<dbReference type="EMBL" id="QMIF01000004">
    <property type="protein sequence ID" value="TVM34706.1"/>
    <property type="molecule type" value="Genomic_DNA"/>
</dbReference>
<dbReference type="Proteomes" id="UP000434052">
    <property type="component" value="Unassembled WGS sequence"/>
</dbReference>
<dbReference type="InterPro" id="IPR036291">
    <property type="entry name" value="NAD(P)-bd_dom_sf"/>
</dbReference>
<evidence type="ECO:0000256" key="2">
    <source>
        <dbReference type="ARBA" id="ARBA00023002"/>
    </source>
</evidence>
<dbReference type="Pfam" id="PF22725">
    <property type="entry name" value="GFO_IDH_MocA_C3"/>
    <property type="match status" value="1"/>
</dbReference>
<feature type="domain" description="GFO/IDH/MocA-like oxidoreductase" evidence="4">
    <location>
        <begin position="135"/>
        <end position="255"/>
    </location>
</feature>
<dbReference type="GO" id="GO:0016491">
    <property type="term" value="F:oxidoreductase activity"/>
    <property type="evidence" value="ECO:0007669"/>
    <property type="project" value="UniProtKB-KW"/>
</dbReference>
<gene>
    <name evidence="5" type="ORF">DQK91_08040</name>
</gene>
<dbReference type="AlphaFoldDB" id="A0A6P1ZLS1"/>
<feature type="domain" description="Gfo/Idh/MocA-like oxidoreductase N-terminal" evidence="3">
    <location>
        <begin position="9"/>
        <end position="125"/>
    </location>
</feature>
<dbReference type="SUPFAM" id="SSF51735">
    <property type="entry name" value="NAD(P)-binding Rossmann-fold domains"/>
    <property type="match status" value="1"/>
</dbReference>
<proteinExistence type="inferred from homology"/>
<organism evidence="5 6">
    <name type="scientific">Oceanidesulfovibrio marinus</name>
    <dbReference type="NCBI Taxonomy" id="370038"/>
    <lineage>
        <taxon>Bacteria</taxon>
        <taxon>Pseudomonadati</taxon>
        <taxon>Thermodesulfobacteriota</taxon>
        <taxon>Desulfovibrionia</taxon>
        <taxon>Desulfovibrionales</taxon>
        <taxon>Desulfovibrionaceae</taxon>
        <taxon>Oceanidesulfovibrio</taxon>
    </lineage>
</organism>
<sequence>MPEKPRPVVSIGGGGIVNDAHLPAWKKAGFPVLAMYDVNADKARSTAEKWGIPSVYEDLDDLVKAGEKEGAVFDIAVPASEIMGILTHLPEGSGVLIQKPMGESIEEAREILTTCRERKLVAGINFQLRQAPFMVAAKQMAEKGLLGEVHDVEMRVVCQTPWNLWSFLFEKERMEINYHSIHYIDAVRNILGDPSGVWCKTMKHPKMMELAQTRSSIIMDYGDVVRANISTNHGHDYAPDQQECFFKIEGTKGAVKIQIGVILNYPKGSVDQFLYVLDDGKGWRTMEIEGSWFPEAFMGPMGGLQKKLEDPSFNYTNSVEDAWKTMCVVEACYESSACGATPVDYTA</sequence>
<evidence type="ECO:0000259" key="3">
    <source>
        <dbReference type="Pfam" id="PF01408"/>
    </source>
</evidence>
<dbReference type="Gene3D" id="3.40.50.720">
    <property type="entry name" value="NAD(P)-binding Rossmann-like Domain"/>
    <property type="match status" value="1"/>
</dbReference>
<comment type="caution">
    <text evidence="5">The sequence shown here is derived from an EMBL/GenBank/DDBJ whole genome shotgun (WGS) entry which is preliminary data.</text>
</comment>
<evidence type="ECO:0000259" key="4">
    <source>
        <dbReference type="Pfam" id="PF22725"/>
    </source>
</evidence>
<dbReference type="Pfam" id="PF01408">
    <property type="entry name" value="GFO_IDH_MocA"/>
    <property type="match status" value="1"/>
</dbReference>
<dbReference type="InterPro" id="IPR000683">
    <property type="entry name" value="Gfo/Idh/MocA-like_OxRdtase_N"/>
</dbReference>
<evidence type="ECO:0000256" key="1">
    <source>
        <dbReference type="ARBA" id="ARBA00010928"/>
    </source>
</evidence>
<protein>
    <submittedName>
        <fullName evidence="5">Gfo/Idh/MocA family oxidoreductase</fullName>
    </submittedName>
</protein>
<dbReference type="PANTHER" id="PTHR43708">
    <property type="entry name" value="CONSERVED EXPRESSED OXIDOREDUCTASE (EUROFUNG)"/>
    <property type="match status" value="1"/>
</dbReference>
<dbReference type="Gene3D" id="3.30.360.10">
    <property type="entry name" value="Dihydrodipicolinate Reductase, domain 2"/>
    <property type="match status" value="1"/>
</dbReference>
<dbReference type="SUPFAM" id="SSF55347">
    <property type="entry name" value="Glyceraldehyde-3-phosphate dehydrogenase-like, C-terminal domain"/>
    <property type="match status" value="1"/>
</dbReference>
<dbReference type="GO" id="GO:0000166">
    <property type="term" value="F:nucleotide binding"/>
    <property type="evidence" value="ECO:0007669"/>
    <property type="project" value="InterPro"/>
</dbReference>
<dbReference type="OrthoDB" id="9792935at2"/>
<evidence type="ECO:0000313" key="6">
    <source>
        <dbReference type="Proteomes" id="UP000434052"/>
    </source>
</evidence>